<dbReference type="EMBL" id="MN945902">
    <property type="protein sequence ID" value="QIG61615.1"/>
    <property type="molecule type" value="Genomic_DNA"/>
</dbReference>
<gene>
    <name evidence="2" type="primary">2</name>
    <name evidence="2" type="ORF">SEA_DINGER_2</name>
</gene>
<organism evidence="2 3">
    <name type="scientific">Rhodococcus phage Dinger</name>
    <dbReference type="NCBI Taxonomy" id="2708634"/>
    <lineage>
        <taxon>Viruses</taxon>
        <taxon>Duplodnaviria</taxon>
        <taxon>Heunggongvirae</taxon>
        <taxon>Uroviricota</taxon>
        <taxon>Caudoviricetes</taxon>
        <taxon>Rerduovirus</taxon>
        <taxon>Rhodococcus virus Takoda</taxon>
    </lineage>
</organism>
<reference evidence="2 3" key="1">
    <citation type="submission" date="2020-01" db="EMBL/GenBank/DDBJ databases">
        <authorList>
            <person name="Easterwood J.C."/>
            <person name="Fast K.M."/>
            <person name="Kirkpatrick B.L."/>
            <person name="Caruso S.M."/>
            <person name="Garlena R.A."/>
            <person name="Russell D.A."/>
            <person name="Pope W.H."/>
            <person name="Jacobs-Sera D."/>
            <person name="Hatfull G.F."/>
        </authorList>
    </citation>
    <scope>NUCLEOTIDE SEQUENCE [LARGE SCALE GENOMIC DNA]</scope>
</reference>
<dbReference type="Proteomes" id="UP000503558">
    <property type="component" value="Genome"/>
</dbReference>
<evidence type="ECO:0000313" key="3">
    <source>
        <dbReference type="Proteomes" id="UP000503558"/>
    </source>
</evidence>
<protein>
    <submittedName>
        <fullName evidence="2">Uncharacterized protein</fullName>
    </submittedName>
</protein>
<accession>A0A6G6XS32</accession>
<sequence>MDLIRSQVPSTTQLEHHPPNDPHEGSSEMPAPVTRLHYRRNRG</sequence>
<proteinExistence type="predicted"/>
<name>A0A6G6XS32_9CAUD</name>
<feature type="compositionally biased region" description="Basic and acidic residues" evidence="1">
    <location>
        <begin position="14"/>
        <end position="26"/>
    </location>
</feature>
<feature type="region of interest" description="Disordered" evidence="1">
    <location>
        <begin position="1"/>
        <end position="43"/>
    </location>
</feature>
<evidence type="ECO:0000256" key="1">
    <source>
        <dbReference type="SAM" id="MobiDB-lite"/>
    </source>
</evidence>
<evidence type="ECO:0000313" key="2">
    <source>
        <dbReference type="EMBL" id="QIG61615.1"/>
    </source>
</evidence>